<organism evidence="13 14">
    <name type="scientific">Phascolarctobacterium succinatutens</name>
    <dbReference type="NCBI Taxonomy" id="626940"/>
    <lineage>
        <taxon>Bacteria</taxon>
        <taxon>Bacillati</taxon>
        <taxon>Bacillota</taxon>
        <taxon>Negativicutes</taxon>
        <taxon>Acidaminococcales</taxon>
        <taxon>Acidaminococcaceae</taxon>
        <taxon>Phascolarctobacterium</taxon>
    </lineage>
</organism>
<dbReference type="InterPro" id="IPR038469">
    <property type="entry name" value="tRNAHis_GuaTrfase_Thg1_sf"/>
</dbReference>
<keyword evidence="8" id="KW-0547">Nucleotide-binding</keyword>
<dbReference type="AlphaFoldDB" id="A0A1Q6R3J8"/>
<keyword evidence="5" id="KW-0819">tRNA processing</keyword>
<sequence>MKFDDFDKRMRVYEQSIDQYIVPGMYIAARLDGRSFTKLTREICKFEAPFDMRFRNLMVDTTKHIMNCGFKVLYGYTESDEISLLFSPDNSAFANKVRKINTILAGEASGYFSLVLGKAVCFDCRVVPLPNIELVKDYFLWRQEDANRNALNSWCYWTLRKEGMSKNEATQYLRAKSVAFKNELLFARNINYNDVPQWQKRGVGVYSKEYIRQGYNPVSEKVVSVKRKSFEADYELPIAEKYSAFIGSFLAAKY</sequence>
<dbReference type="Pfam" id="PF14413">
    <property type="entry name" value="Thg1C"/>
    <property type="match status" value="1"/>
</dbReference>
<evidence type="ECO:0000256" key="7">
    <source>
        <dbReference type="ARBA" id="ARBA00022723"/>
    </source>
</evidence>
<gene>
    <name evidence="13" type="ORF">BHW43_08060</name>
</gene>
<dbReference type="STRING" id="626940.BHW43_08060"/>
<dbReference type="Gene3D" id="3.30.70.3000">
    <property type="match status" value="1"/>
</dbReference>
<evidence type="ECO:0000256" key="8">
    <source>
        <dbReference type="ARBA" id="ARBA00022741"/>
    </source>
</evidence>
<dbReference type="RefSeq" id="WP_303680156.1">
    <property type="nucleotide sequence ID" value="NZ_MNTG01000036.1"/>
</dbReference>
<dbReference type="PANTHER" id="PTHR12729">
    <property type="entry name" value="TRNA(HIS) GUANYLYLTRANSFERASE-RELATED"/>
    <property type="match status" value="1"/>
</dbReference>
<accession>A0A1Q6R3J8</accession>
<evidence type="ECO:0000259" key="11">
    <source>
        <dbReference type="Pfam" id="PF04446"/>
    </source>
</evidence>
<dbReference type="GO" id="GO:0008193">
    <property type="term" value="F:tRNA guanylyltransferase activity"/>
    <property type="evidence" value="ECO:0007669"/>
    <property type="project" value="UniProtKB-EC"/>
</dbReference>
<evidence type="ECO:0000256" key="4">
    <source>
        <dbReference type="ARBA" id="ARBA00022679"/>
    </source>
</evidence>
<evidence type="ECO:0000256" key="1">
    <source>
        <dbReference type="ARBA" id="ARBA00001946"/>
    </source>
</evidence>
<name>A0A1Q6R3J8_9FIRM</name>
<dbReference type="Proteomes" id="UP000186777">
    <property type="component" value="Unassembled WGS sequence"/>
</dbReference>
<dbReference type="PANTHER" id="PTHR12729:SF6">
    <property type="entry name" value="TRNA(HIS) GUANYLYLTRANSFERASE-RELATED"/>
    <property type="match status" value="1"/>
</dbReference>
<feature type="domain" description="Thg1 C-terminal" evidence="12">
    <location>
        <begin position="135"/>
        <end position="215"/>
    </location>
</feature>
<keyword evidence="7" id="KW-0479">Metal-binding</keyword>
<dbReference type="GO" id="GO:0005525">
    <property type="term" value="F:GTP binding"/>
    <property type="evidence" value="ECO:0007669"/>
    <property type="project" value="UniProtKB-KW"/>
</dbReference>
<comment type="similarity">
    <text evidence="2">Belongs to the tRNA(His) guanylyltransferase family.</text>
</comment>
<keyword evidence="6 13" id="KW-0548">Nucleotidyltransferase</keyword>
<dbReference type="InterPro" id="IPR024956">
    <property type="entry name" value="tRNAHis_GuaTrfase_cat"/>
</dbReference>
<keyword evidence="4 13" id="KW-0808">Transferase</keyword>
<reference evidence="13 14" key="1">
    <citation type="journal article" date="2016" name="Nat. Biotechnol.">
        <title>Measurement of bacterial replication rates in microbial communities.</title>
        <authorList>
            <person name="Brown C.T."/>
            <person name="Olm M.R."/>
            <person name="Thomas B.C."/>
            <person name="Banfield J.F."/>
        </authorList>
    </citation>
    <scope>NUCLEOTIDE SEQUENCE [LARGE SCALE GENOMIC DNA]</scope>
    <source>
        <strain evidence="13">46_33</strain>
    </source>
</reference>
<comment type="caution">
    <text evidence="13">The sequence shown here is derived from an EMBL/GenBank/DDBJ whole genome shotgun (WGS) entry which is preliminary data.</text>
</comment>
<evidence type="ECO:0000259" key="12">
    <source>
        <dbReference type="Pfam" id="PF14413"/>
    </source>
</evidence>
<dbReference type="GO" id="GO:0000287">
    <property type="term" value="F:magnesium ion binding"/>
    <property type="evidence" value="ECO:0007669"/>
    <property type="project" value="InterPro"/>
</dbReference>
<dbReference type="GO" id="GO:0006400">
    <property type="term" value="P:tRNA modification"/>
    <property type="evidence" value="ECO:0007669"/>
    <property type="project" value="InterPro"/>
</dbReference>
<evidence type="ECO:0000256" key="5">
    <source>
        <dbReference type="ARBA" id="ARBA00022694"/>
    </source>
</evidence>
<evidence type="ECO:0000256" key="2">
    <source>
        <dbReference type="ARBA" id="ARBA00010113"/>
    </source>
</evidence>
<evidence type="ECO:0000256" key="3">
    <source>
        <dbReference type="ARBA" id="ARBA00012511"/>
    </source>
</evidence>
<keyword evidence="10" id="KW-0342">GTP-binding</keyword>
<protein>
    <recommendedName>
        <fullName evidence="3">tRNA(His) guanylyltransferase</fullName>
        <ecNumber evidence="3">2.7.7.79</ecNumber>
    </recommendedName>
</protein>
<dbReference type="EMBL" id="MNTG01000036">
    <property type="protein sequence ID" value="OLA36945.1"/>
    <property type="molecule type" value="Genomic_DNA"/>
</dbReference>
<dbReference type="Pfam" id="PF04446">
    <property type="entry name" value="Thg1"/>
    <property type="match status" value="1"/>
</dbReference>
<evidence type="ECO:0000313" key="14">
    <source>
        <dbReference type="Proteomes" id="UP000186777"/>
    </source>
</evidence>
<dbReference type="EC" id="2.7.7.79" evidence="3"/>
<feature type="domain" description="tRNAHis guanylyltransferase catalytic" evidence="11">
    <location>
        <begin position="8"/>
        <end position="130"/>
    </location>
</feature>
<evidence type="ECO:0000313" key="13">
    <source>
        <dbReference type="EMBL" id="OLA36945.1"/>
    </source>
</evidence>
<dbReference type="InterPro" id="IPR007537">
    <property type="entry name" value="tRNAHis_GuaTrfase_Thg1"/>
</dbReference>
<proteinExistence type="inferred from homology"/>
<evidence type="ECO:0000256" key="10">
    <source>
        <dbReference type="ARBA" id="ARBA00023134"/>
    </source>
</evidence>
<comment type="cofactor">
    <cofactor evidence="1">
        <name>Mg(2+)</name>
        <dbReference type="ChEBI" id="CHEBI:18420"/>
    </cofactor>
</comment>
<evidence type="ECO:0000256" key="6">
    <source>
        <dbReference type="ARBA" id="ARBA00022695"/>
    </source>
</evidence>
<keyword evidence="9" id="KW-0460">Magnesium</keyword>
<evidence type="ECO:0000256" key="9">
    <source>
        <dbReference type="ARBA" id="ARBA00022842"/>
    </source>
</evidence>
<dbReference type="InterPro" id="IPR025845">
    <property type="entry name" value="Thg1_C_dom"/>
</dbReference>